<keyword evidence="2" id="KW-1185">Reference proteome</keyword>
<reference evidence="1 2" key="1">
    <citation type="submission" date="2024-06" db="EMBL/GenBank/DDBJ databases">
        <title>The Natural Products Discovery Center: Release of the First 8490 Sequenced Strains for Exploring Actinobacteria Biosynthetic Diversity.</title>
        <authorList>
            <person name="Kalkreuter E."/>
            <person name="Kautsar S.A."/>
            <person name="Yang D."/>
            <person name="Bader C.D."/>
            <person name="Teijaro C.N."/>
            <person name="Fluegel L."/>
            <person name="Davis C.M."/>
            <person name="Simpson J.R."/>
            <person name="Lauterbach L."/>
            <person name="Steele A.D."/>
            <person name="Gui C."/>
            <person name="Meng S."/>
            <person name="Li G."/>
            <person name="Viehrig K."/>
            <person name="Ye F."/>
            <person name="Su P."/>
            <person name="Kiefer A.F."/>
            <person name="Nichols A."/>
            <person name="Cepeda A.J."/>
            <person name="Yan W."/>
            <person name="Fan B."/>
            <person name="Jiang Y."/>
            <person name="Adhikari A."/>
            <person name="Zheng C.-J."/>
            <person name="Schuster L."/>
            <person name="Cowan T.M."/>
            <person name="Smanski M.J."/>
            <person name="Chevrette M.G."/>
            <person name="De Carvalho L.P.S."/>
            <person name="Shen B."/>
        </authorList>
    </citation>
    <scope>NUCLEOTIDE SEQUENCE [LARGE SCALE GENOMIC DNA]</scope>
    <source>
        <strain evidence="1 2">NPDC005137</strain>
    </source>
</reference>
<evidence type="ECO:0000313" key="2">
    <source>
        <dbReference type="Proteomes" id="UP001550044"/>
    </source>
</evidence>
<comment type="caution">
    <text evidence="1">The sequence shown here is derived from an EMBL/GenBank/DDBJ whole genome shotgun (WGS) entry which is preliminary data.</text>
</comment>
<dbReference type="PANTHER" id="PTHR38733:SF1">
    <property type="entry name" value="TYPE IV METHYL-DIRECTED RESTRICTION ENZYME ECOKMCRBC"/>
    <property type="match status" value="1"/>
</dbReference>
<protein>
    <recommendedName>
        <fullName evidence="3">5-methylcytosine-specific restriction enzyme subunit McrC</fullName>
    </recommendedName>
</protein>
<evidence type="ECO:0008006" key="3">
    <source>
        <dbReference type="Google" id="ProtNLM"/>
    </source>
</evidence>
<name>A0ABV2UHY6_9ACTN</name>
<organism evidence="1 2">
    <name type="scientific">Streptomyces sp. 900116325</name>
    <dbReference type="NCBI Taxonomy" id="3154295"/>
    <lineage>
        <taxon>Bacteria</taxon>
        <taxon>Bacillati</taxon>
        <taxon>Actinomycetota</taxon>
        <taxon>Actinomycetes</taxon>
        <taxon>Kitasatosporales</taxon>
        <taxon>Streptomycetaceae</taxon>
        <taxon>Streptomyces</taxon>
    </lineage>
</organism>
<dbReference type="RefSeq" id="WP_356712135.1">
    <property type="nucleotide sequence ID" value="NZ_JBEXIP010000038.1"/>
</dbReference>
<dbReference type="EMBL" id="JBEXIP010000038">
    <property type="protein sequence ID" value="MET8437467.1"/>
    <property type="molecule type" value="Genomic_DNA"/>
</dbReference>
<dbReference type="Proteomes" id="UP001550044">
    <property type="component" value="Unassembled WGS sequence"/>
</dbReference>
<accession>A0ABV2UHY6</accession>
<gene>
    <name evidence="1" type="ORF">ABZV61_32885</name>
</gene>
<sequence>MTPERERRIVEVAEYGRRIVEQVSLSERDLRLIETSGLDSRLGLRPLVRDRLEIRADCHVGVVTLDSLEIRVVPKLVGGSLAVLQMVEYASDSAALRHFDLPKTFATGGPHLRDLIALMLARECERLLRMGPRHDYRTRVAILPAVRGRLLADRQLLSHYGRLDRLECRYDERSTDVIDNQLCAVALHAAARTTTEPAVRAHVRRLAADFGRLCVPRGLDLRSVAAGLHYGRHNAHYRSAHRWALLLLDGGGIRDLFTAGDADDRVFLLDMNTLFEAFVTRLAIRALRPLGIDVRGQSRHGGILVHEDTGATHTEIRPDLLLTDGHGPSAWRRPVDIKYKLYADRKLSSGDLYQSFLYAWALGARPGTDEVAECHVVYASEGDAPARTVAVRAAGGRPGARITAHALAVPVALDRLAAGQDPKVLSRVASMLATRDRRRETF</sequence>
<dbReference type="PANTHER" id="PTHR38733">
    <property type="entry name" value="PROTEIN MCRC"/>
    <property type="match status" value="1"/>
</dbReference>
<dbReference type="InterPro" id="IPR019292">
    <property type="entry name" value="McrC"/>
</dbReference>
<dbReference type="Pfam" id="PF10117">
    <property type="entry name" value="McrBC"/>
    <property type="match status" value="1"/>
</dbReference>
<proteinExistence type="predicted"/>
<evidence type="ECO:0000313" key="1">
    <source>
        <dbReference type="EMBL" id="MET8437467.1"/>
    </source>
</evidence>